<dbReference type="Pfam" id="PF00196">
    <property type="entry name" value="GerE"/>
    <property type="match status" value="1"/>
</dbReference>
<dbReference type="PRINTS" id="PR00038">
    <property type="entry name" value="HTHLUXR"/>
</dbReference>
<keyword evidence="1" id="KW-0547">Nucleotide-binding</keyword>
<evidence type="ECO:0000256" key="3">
    <source>
        <dbReference type="SAM" id="MobiDB-lite"/>
    </source>
</evidence>
<evidence type="ECO:0000313" key="6">
    <source>
        <dbReference type="Proteomes" id="UP001156389"/>
    </source>
</evidence>
<evidence type="ECO:0000256" key="1">
    <source>
        <dbReference type="ARBA" id="ARBA00022741"/>
    </source>
</evidence>
<dbReference type="SMART" id="SM00421">
    <property type="entry name" value="HTH_LUXR"/>
    <property type="match status" value="1"/>
</dbReference>
<dbReference type="SUPFAM" id="SSF52540">
    <property type="entry name" value="P-loop containing nucleoside triphosphate hydrolases"/>
    <property type="match status" value="1"/>
</dbReference>
<evidence type="ECO:0000259" key="4">
    <source>
        <dbReference type="PROSITE" id="PS50043"/>
    </source>
</evidence>
<dbReference type="SUPFAM" id="SSF48452">
    <property type="entry name" value="TPR-like"/>
    <property type="match status" value="1"/>
</dbReference>
<dbReference type="InterPro" id="IPR027417">
    <property type="entry name" value="P-loop_NTPase"/>
</dbReference>
<dbReference type="Proteomes" id="UP001156389">
    <property type="component" value="Unassembled WGS sequence"/>
</dbReference>
<accession>A0ABT2JZ02</accession>
<feature type="domain" description="HTH luxR-type" evidence="4">
    <location>
        <begin position="917"/>
        <end position="982"/>
    </location>
</feature>
<feature type="region of interest" description="Disordered" evidence="3">
    <location>
        <begin position="545"/>
        <end position="570"/>
    </location>
</feature>
<gene>
    <name evidence="5" type="ORF">LHJ74_24700</name>
</gene>
<protein>
    <submittedName>
        <fullName evidence="5">LuxR family transcriptional regulator</fullName>
    </submittedName>
</protein>
<dbReference type="InterPro" id="IPR011990">
    <property type="entry name" value="TPR-like_helical_dom_sf"/>
</dbReference>
<reference evidence="5 6" key="1">
    <citation type="submission" date="2021-10" db="EMBL/GenBank/DDBJ databases">
        <title>Streptomyces gossypii sp. nov., isolated from soil collected from cotton field.</title>
        <authorList>
            <person name="Ge X."/>
            <person name="Chen X."/>
            <person name="Liu W."/>
        </authorList>
    </citation>
    <scope>NUCLEOTIDE SEQUENCE [LARGE SCALE GENOMIC DNA]</scope>
    <source>
        <strain evidence="5 6">N2-109</strain>
    </source>
</reference>
<proteinExistence type="predicted"/>
<dbReference type="InterPro" id="IPR041664">
    <property type="entry name" value="AAA_16"/>
</dbReference>
<keyword evidence="2" id="KW-0067">ATP-binding</keyword>
<dbReference type="CDD" id="cd06170">
    <property type="entry name" value="LuxR_C_like"/>
    <property type="match status" value="1"/>
</dbReference>
<dbReference type="InterPro" id="IPR036388">
    <property type="entry name" value="WH-like_DNA-bd_sf"/>
</dbReference>
<keyword evidence="6" id="KW-1185">Reference proteome</keyword>
<dbReference type="RefSeq" id="WP_260220418.1">
    <property type="nucleotide sequence ID" value="NZ_JAJAGO010000012.1"/>
</dbReference>
<dbReference type="PANTHER" id="PTHR16305">
    <property type="entry name" value="TESTICULAR SOLUBLE ADENYLYL CYCLASE"/>
    <property type="match status" value="1"/>
</dbReference>
<evidence type="ECO:0000256" key="2">
    <source>
        <dbReference type="ARBA" id="ARBA00022840"/>
    </source>
</evidence>
<dbReference type="Gene3D" id="1.10.10.10">
    <property type="entry name" value="Winged helix-like DNA-binding domain superfamily/Winged helix DNA-binding domain"/>
    <property type="match status" value="1"/>
</dbReference>
<dbReference type="Pfam" id="PF13191">
    <property type="entry name" value="AAA_16"/>
    <property type="match status" value="1"/>
</dbReference>
<dbReference type="PANTHER" id="PTHR16305:SF35">
    <property type="entry name" value="TRANSCRIPTIONAL ACTIVATOR DOMAIN"/>
    <property type="match status" value="1"/>
</dbReference>
<sequence>MTALDAPPVLIGREAETARLFRLLDSVRTAGHAPAHVPAHVPAHAPGLVLSGDPGAGKTALLAAVVRRAEAHHCQVLRAVGSESEARLPFAALHQLLRPVLGPGPVPGPVLGPAPGGAERSLPERQRAALDMAFGLREAAAPPDPMLLGLAVLTLLSGLAERTPLLVVVDDAQWIDRASLDALSFAARRLHGEPVVLLAGVRSGELLPGFDRDLPLLALGPLDGAASHRLLDQLPQPPSGRRRMRVLSQAGGNPLALLELARTPEPYGPVVGPLPLTGRIERLYVDRLEELPEETRHALLSLAAADSVEGTAPPTTPLAAPPAPHDGAWTPAEEAGLVRATGGRVRFRHPLVRSAVYHAAPPDARREAHRALAADPQAEEDRRAWHLAAAALPPDAAASAALERTASRALRRGGHAAAAAALERAAQLAPDAPRRARLLAEAAETAVLTGQLGWVRELAEGATQLSDDPALHASVELRVGQLMVFSSQHSAAFALLAGTARTAAGAPSVPAPAPALALEALAAAAVVAFYTGDASQRTEIRRMAARFSSSPDGSRDPLNAAPHTGSDTDTAGTLTWVRAVTDPYASRPGLVTALPRLIADAADRPARLLTLAITAWLLDETALAVHAFDEALGQRETSGALPAGLGGAAGWAYLERGRWAQARLVCSDIIETATATGLDHASACAFVVEATLLALTGDTSGARARAAEALTLVDPLESRSIAVYARRVLGTAALAEGDHATAYEHFRRVFTQSGDPVHYHASSPAVADLAASAARSGRTEEAAALVERVAAHCAAAEGGLSHSPSPRLAALLHRARALLAATEDAAEPHFRAALATDDDGSDGSGRATSAHRPFERAQTLLDYAAWLRRRRRIAEARPLLTEALETFRRLGAHPWVTRTQAELRASGVSATAAEDAPPHALADLTPQQQEIVRLAAGGLTNREIAAKLFLSPRTVSSHLYRSFPKLGVTARSQLRDLHSLHSLS</sequence>
<dbReference type="Gene3D" id="1.25.40.10">
    <property type="entry name" value="Tetratricopeptide repeat domain"/>
    <property type="match status" value="1"/>
</dbReference>
<organism evidence="5 6">
    <name type="scientific">Streptomyces gossypii</name>
    <dbReference type="NCBI Taxonomy" id="2883101"/>
    <lineage>
        <taxon>Bacteria</taxon>
        <taxon>Bacillati</taxon>
        <taxon>Actinomycetota</taxon>
        <taxon>Actinomycetes</taxon>
        <taxon>Kitasatosporales</taxon>
        <taxon>Streptomycetaceae</taxon>
        <taxon>Streptomyces</taxon>
    </lineage>
</organism>
<name>A0ABT2JZ02_9ACTN</name>
<dbReference type="PROSITE" id="PS00622">
    <property type="entry name" value="HTH_LUXR_1"/>
    <property type="match status" value="1"/>
</dbReference>
<dbReference type="PROSITE" id="PS50043">
    <property type="entry name" value="HTH_LUXR_2"/>
    <property type="match status" value="1"/>
</dbReference>
<evidence type="ECO:0000313" key="5">
    <source>
        <dbReference type="EMBL" id="MCT2593071.1"/>
    </source>
</evidence>
<dbReference type="EMBL" id="JAJAGO010000012">
    <property type="protein sequence ID" value="MCT2593071.1"/>
    <property type="molecule type" value="Genomic_DNA"/>
</dbReference>
<dbReference type="InterPro" id="IPR016032">
    <property type="entry name" value="Sig_transdc_resp-reg_C-effctor"/>
</dbReference>
<dbReference type="InterPro" id="IPR000792">
    <property type="entry name" value="Tscrpt_reg_LuxR_C"/>
</dbReference>
<comment type="caution">
    <text evidence="5">The sequence shown here is derived from an EMBL/GenBank/DDBJ whole genome shotgun (WGS) entry which is preliminary data.</text>
</comment>
<dbReference type="SUPFAM" id="SSF46894">
    <property type="entry name" value="C-terminal effector domain of the bipartite response regulators"/>
    <property type="match status" value="1"/>
</dbReference>